<dbReference type="AlphaFoldDB" id="A0A151ND02"/>
<reference evidence="1 2" key="1">
    <citation type="journal article" date="2012" name="Genome Biol.">
        <title>Sequencing three crocodilian genomes to illuminate the evolution of archosaurs and amniotes.</title>
        <authorList>
            <person name="St John J.A."/>
            <person name="Braun E.L."/>
            <person name="Isberg S.R."/>
            <person name="Miles L.G."/>
            <person name="Chong A.Y."/>
            <person name="Gongora J."/>
            <person name="Dalzell P."/>
            <person name="Moran C."/>
            <person name="Bed'hom B."/>
            <person name="Abzhanov A."/>
            <person name="Burgess S.C."/>
            <person name="Cooksey A.M."/>
            <person name="Castoe T.A."/>
            <person name="Crawford N.G."/>
            <person name="Densmore L.D."/>
            <person name="Drew J.C."/>
            <person name="Edwards S.V."/>
            <person name="Faircloth B.C."/>
            <person name="Fujita M.K."/>
            <person name="Greenwold M.J."/>
            <person name="Hoffmann F.G."/>
            <person name="Howard J.M."/>
            <person name="Iguchi T."/>
            <person name="Janes D.E."/>
            <person name="Khan S.Y."/>
            <person name="Kohno S."/>
            <person name="de Koning A.J."/>
            <person name="Lance S.L."/>
            <person name="McCarthy F.M."/>
            <person name="McCormack J.E."/>
            <person name="Merchant M.E."/>
            <person name="Peterson D.G."/>
            <person name="Pollock D.D."/>
            <person name="Pourmand N."/>
            <person name="Raney B.J."/>
            <person name="Roessler K.A."/>
            <person name="Sanford J.R."/>
            <person name="Sawyer R.H."/>
            <person name="Schmidt C.J."/>
            <person name="Triplett E.W."/>
            <person name="Tuberville T.D."/>
            <person name="Venegas-Anaya M."/>
            <person name="Howard J.T."/>
            <person name="Jarvis E.D."/>
            <person name="Guillette L.J.Jr."/>
            <person name="Glenn T.C."/>
            <person name="Green R.E."/>
            <person name="Ray D.A."/>
        </authorList>
    </citation>
    <scope>NUCLEOTIDE SEQUENCE [LARGE SCALE GENOMIC DNA]</scope>
    <source>
        <strain evidence="1">KSC_2009_1</strain>
    </source>
</reference>
<sequence length="86" mass="9343">MQGYIPSLTWNCLRETETPKSFLCIVGPAAACGGYVTFGSQNAASVLLPPNAGALWMYQVCQRWTQNCTVLLDLLVMASEDQLVDA</sequence>
<accession>A0A151ND02</accession>
<dbReference type="EMBL" id="AKHW03003364">
    <property type="protein sequence ID" value="KYO34663.1"/>
    <property type="molecule type" value="Genomic_DNA"/>
</dbReference>
<comment type="caution">
    <text evidence="1">The sequence shown here is derived from an EMBL/GenBank/DDBJ whole genome shotgun (WGS) entry which is preliminary data.</text>
</comment>
<gene>
    <name evidence="1" type="ORF">Y1Q_0015452</name>
</gene>
<dbReference type="Proteomes" id="UP000050525">
    <property type="component" value="Unassembled WGS sequence"/>
</dbReference>
<name>A0A151ND02_ALLMI</name>
<organism evidence="1 2">
    <name type="scientific">Alligator mississippiensis</name>
    <name type="common">American alligator</name>
    <dbReference type="NCBI Taxonomy" id="8496"/>
    <lineage>
        <taxon>Eukaryota</taxon>
        <taxon>Metazoa</taxon>
        <taxon>Chordata</taxon>
        <taxon>Craniata</taxon>
        <taxon>Vertebrata</taxon>
        <taxon>Euteleostomi</taxon>
        <taxon>Archelosauria</taxon>
        <taxon>Archosauria</taxon>
        <taxon>Crocodylia</taxon>
        <taxon>Alligatoridae</taxon>
        <taxon>Alligatorinae</taxon>
        <taxon>Alligator</taxon>
    </lineage>
</organism>
<protein>
    <submittedName>
        <fullName evidence="1">Uncharacterized protein</fullName>
    </submittedName>
</protein>
<evidence type="ECO:0000313" key="1">
    <source>
        <dbReference type="EMBL" id="KYO34663.1"/>
    </source>
</evidence>
<keyword evidence="2" id="KW-1185">Reference proteome</keyword>
<evidence type="ECO:0000313" key="2">
    <source>
        <dbReference type="Proteomes" id="UP000050525"/>
    </source>
</evidence>
<proteinExistence type="predicted"/>